<name>A0ABR1SVU3_9PEZI</name>
<organism evidence="2 3">
    <name type="scientific">Apiospora marii</name>
    <dbReference type="NCBI Taxonomy" id="335849"/>
    <lineage>
        <taxon>Eukaryota</taxon>
        <taxon>Fungi</taxon>
        <taxon>Dikarya</taxon>
        <taxon>Ascomycota</taxon>
        <taxon>Pezizomycotina</taxon>
        <taxon>Sordariomycetes</taxon>
        <taxon>Xylariomycetidae</taxon>
        <taxon>Amphisphaeriales</taxon>
        <taxon>Apiosporaceae</taxon>
        <taxon>Apiospora</taxon>
    </lineage>
</organism>
<dbReference type="EMBL" id="JAQQWI010000002">
    <property type="protein sequence ID" value="KAK8037638.1"/>
    <property type="molecule type" value="Genomic_DNA"/>
</dbReference>
<evidence type="ECO:0000313" key="2">
    <source>
        <dbReference type="EMBL" id="KAK8037638.1"/>
    </source>
</evidence>
<reference evidence="2 3" key="1">
    <citation type="submission" date="2023-01" db="EMBL/GenBank/DDBJ databases">
        <title>Analysis of 21 Apiospora genomes using comparative genomics revels a genus with tremendous synthesis potential of carbohydrate active enzymes and secondary metabolites.</title>
        <authorList>
            <person name="Sorensen T."/>
        </authorList>
    </citation>
    <scope>NUCLEOTIDE SEQUENCE [LARGE SCALE GENOMIC DNA]</scope>
    <source>
        <strain evidence="2 3">CBS 20057</strain>
    </source>
</reference>
<feature type="region of interest" description="Disordered" evidence="1">
    <location>
        <begin position="73"/>
        <end position="95"/>
    </location>
</feature>
<comment type="caution">
    <text evidence="2">The sequence shown here is derived from an EMBL/GenBank/DDBJ whole genome shotgun (WGS) entry which is preliminary data.</text>
</comment>
<evidence type="ECO:0000313" key="3">
    <source>
        <dbReference type="Proteomes" id="UP001396898"/>
    </source>
</evidence>
<sequence>MAHQAHALPWNTLAKHYKYMISHVHEPHRKDIFPAEKGIDNKEIDYFCRALAQRVQEFAATERAKYRSQAELRERAKGWTQSVPTSGGGGGQTETRMVYPDEMQVRYFEGGARGERSPGAGDGRAQSGSPAAQPVDRDPLRGPEGARRYHQAHDDGGGRHAARPLPEINLAAFLDPWHDHRHGVCVVAEEAVRVYVYLNLLFVIHEKGDSDINDYARDPSTGEEIKGRKKYMDLVSFNRLLELVAGQYDGDAFNLVHWDFFWPRGEEDWIREQVKDILADVEGLKDHLKGLWRLLVVYNVVVRELGGDPGLEKICKTMLGSTFV</sequence>
<protein>
    <submittedName>
        <fullName evidence="2">Uncharacterized protein</fullName>
    </submittedName>
</protein>
<feature type="region of interest" description="Disordered" evidence="1">
    <location>
        <begin position="111"/>
        <end position="162"/>
    </location>
</feature>
<gene>
    <name evidence="2" type="ORF">PG991_000984</name>
</gene>
<proteinExistence type="predicted"/>
<feature type="compositionally biased region" description="Basic and acidic residues" evidence="1">
    <location>
        <begin position="135"/>
        <end position="158"/>
    </location>
</feature>
<keyword evidence="3" id="KW-1185">Reference proteome</keyword>
<dbReference type="Proteomes" id="UP001396898">
    <property type="component" value="Unassembled WGS sequence"/>
</dbReference>
<evidence type="ECO:0000256" key="1">
    <source>
        <dbReference type="SAM" id="MobiDB-lite"/>
    </source>
</evidence>
<accession>A0ABR1SVU3</accession>